<reference evidence="9 10" key="1">
    <citation type="submission" date="2014-09" db="EMBL/GenBank/DDBJ databases">
        <authorList>
            <person name="Ellenberger Sabrina"/>
        </authorList>
    </citation>
    <scope>NUCLEOTIDE SEQUENCE [LARGE SCALE GENOMIC DNA]</scope>
    <source>
        <strain evidence="9 10">CBS 412.66</strain>
    </source>
</reference>
<keyword evidence="8" id="KW-0472">Membrane</keyword>
<dbReference type="PANTHER" id="PTHR10720:SF0">
    <property type="entry name" value="HEME OXYGENASE"/>
    <property type="match status" value="1"/>
</dbReference>
<keyword evidence="6" id="KW-0408">Iron</keyword>
<dbReference type="AlphaFoldDB" id="A0A0B7NMD5"/>
<name>A0A0B7NMD5_9FUNG</name>
<dbReference type="InterPro" id="IPR016084">
    <property type="entry name" value="Haem_Oase-like_multi-hlx"/>
</dbReference>
<gene>
    <name evidence="9" type="primary">PARPA_10744.1 scaffold 41684</name>
</gene>
<dbReference type="CDD" id="cd19165">
    <property type="entry name" value="HemeO"/>
    <property type="match status" value="1"/>
</dbReference>
<dbReference type="PRINTS" id="PR00088">
    <property type="entry name" value="HAEMOXYGNASE"/>
</dbReference>
<keyword evidence="10" id="KW-1185">Reference proteome</keyword>
<evidence type="ECO:0000313" key="10">
    <source>
        <dbReference type="Proteomes" id="UP000054107"/>
    </source>
</evidence>
<comment type="similarity">
    <text evidence="1">Belongs to the heme oxygenase family.</text>
</comment>
<evidence type="ECO:0000256" key="6">
    <source>
        <dbReference type="ARBA" id="ARBA00023004"/>
    </source>
</evidence>
<evidence type="ECO:0000256" key="8">
    <source>
        <dbReference type="SAM" id="Phobius"/>
    </source>
</evidence>
<dbReference type="GO" id="GO:0042167">
    <property type="term" value="P:heme catabolic process"/>
    <property type="evidence" value="ECO:0007669"/>
    <property type="project" value="TreeGrafter"/>
</dbReference>
<dbReference type="GO" id="GO:0046872">
    <property type="term" value="F:metal ion binding"/>
    <property type="evidence" value="ECO:0007669"/>
    <property type="project" value="UniProtKB-KW"/>
</dbReference>
<evidence type="ECO:0000256" key="3">
    <source>
        <dbReference type="ARBA" id="ARBA00022617"/>
    </source>
</evidence>
<dbReference type="STRING" id="35722.A0A0B7NMD5"/>
<organism evidence="9 10">
    <name type="scientific">Parasitella parasitica</name>
    <dbReference type="NCBI Taxonomy" id="35722"/>
    <lineage>
        <taxon>Eukaryota</taxon>
        <taxon>Fungi</taxon>
        <taxon>Fungi incertae sedis</taxon>
        <taxon>Mucoromycota</taxon>
        <taxon>Mucoromycotina</taxon>
        <taxon>Mucoromycetes</taxon>
        <taxon>Mucorales</taxon>
        <taxon>Mucorineae</taxon>
        <taxon>Mucoraceae</taxon>
        <taxon>Parasitella</taxon>
    </lineage>
</organism>
<dbReference type="PANTHER" id="PTHR10720">
    <property type="entry name" value="HEME OXYGENASE"/>
    <property type="match status" value="1"/>
</dbReference>
<dbReference type="InterPro" id="IPR002051">
    <property type="entry name" value="Haem_Oase"/>
</dbReference>
<dbReference type="EC" id="1.14.14.18" evidence="2"/>
<dbReference type="Proteomes" id="UP000054107">
    <property type="component" value="Unassembled WGS sequence"/>
</dbReference>
<proteinExistence type="inferred from homology"/>
<evidence type="ECO:0000256" key="7">
    <source>
        <dbReference type="ARBA" id="ARBA00048328"/>
    </source>
</evidence>
<evidence type="ECO:0000313" key="9">
    <source>
        <dbReference type="EMBL" id="CEP16478.1"/>
    </source>
</evidence>
<comment type="catalytic activity">
    <reaction evidence="7">
        <text>heme b + 3 reduced [NADPH--hemoprotein reductase] + 3 O2 = biliverdin IXalpha + CO + Fe(2+) + 3 oxidized [NADPH--hemoprotein reductase] + 3 H2O + H(+)</text>
        <dbReference type="Rhea" id="RHEA:21764"/>
        <dbReference type="Rhea" id="RHEA-COMP:11964"/>
        <dbReference type="Rhea" id="RHEA-COMP:11965"/>
        <dbReference type="ChEBI" id="CHEBI:15377"/>
        <dbReference type="ChEBI" id="CHEBI:15378"/>
        <dbReference type="ChEBI" id="CHEBI:15379"/>
        <dbReference type="ChEBI" id="CHEBI:17245"/>
        <dbReference type="ChEBI" id="CHEBI:29033"/>
        <dbReference type="ChEBI" id="CHEBI:57618"/>
        <dbReference type="ChEBI" id="CHEBI:57991"/>
        <dbReference type="ChEBI" id="CHEBI:58210"/>
        <dbReference type="ChEBI" id="CHEBI:60344"/>
        <dbReference type="EC" id="1.14.14.18"/>
    </reaction>
</comment>
<dbReference type="EMBL" id="LN733169">
    <property type="protein sequence ID" value="CEP16478.1"/>
    <property type="molecule type" value="Genomic_DNA"/>
</dbReference>
<dbReference type="GO" id="GO:0006788">
    <property type="term" value="P:heme oxidation"/>
    <property type="evidence" value="ECO:0007669"/>
    <property type="project" value="InterPro"/>
</dbReference>
<dbReference type="SUPFAM" id="SSF48613">
    <property type="entry name" value="Heme oxygenase-like"/>
    <property type="match status" value="1"/>
</dbReference>
<dbReference type="InterPro" id="IPR018207">
    <property type="entry name" value="Haem_oxygenase_CS"/>
</dbReference>
<keyword evidence="3" id="KW-0349">Heme</keyword>
<keyword evidence="8" id="KW-1133">Transmembrane helix</keyword>
<keyword evidence="8" id="KW-0812">Transmembrane</keyword>
<dbReference type="Gene3D" id="1.20.910.10">
    <property type="entry name" value="Heme oxygenase-like"/>
    <property type="match status" value="1"/>
</dbReference>
<dbReference type="PROSITE" id="PS00593">
    <property type="entry name" value="HEME_OXYGENASE"/>
    <property type="match status" value="1"/>
</dbReference>
<evidence type="ECO:0000256" key="5">
    <source>
        <dbReference type="ARBA" id="ARBA00023002"/>
    </source>
</evidence>
<dbReference type="GO" id="GO:0020037">
    <property type="term" value="F:heme binding"/>
    <property type="evidence" value="ECO:0007669"/>
    <property type="project" value="TreeGrafter"/>
</dbReference>
<dbReference type="GO" id="GO:0006979">
    <property type="term" value="P:response to oxidative stress"/>
    <property type="evidence" value="ECO:0007669"/>
    <property type="project" value="TreeGrafter"/>
</dbReference>
<keyword evidence="4" id="KW-0479">Metal-binding</keyword>
<evidence type="ECO:0000256" key="1">
    <source>
        <dbReference type="ARBA" id="ARBA00006134"/>
    </source>
</evidence>
<dbReference type="GO" id="GO:0004392">
    <property type="term" value="F:heme oxygenase (decyclizing) activity"/>
    <property type="evidence" value="ECO:0007669"/>
    <property type="project" value="UniProtKB-EC"/>
</dbReference>
<sequence length="367" mass="42026">MVTLLRETSLGISYSLNIYRIFLISPTANKEGGCPFVLKAKDDIEDMMTQLSDGHPITHDVKINMFNNYLLETKPKKNQEYLSNPQLASAMKEGTKIVHAAAENNIFTKRFLSGSISTDEYGRYINSLYFIYKYGIMREDLLAQHKENPIIKLAYFPFELTRESSLIKDLEYYYGKDRIAELTDFKNATPAVKAYVKGLKDAAERNPALLIAHSYSRYLGDLSGGQILAKRLKKHVLKRDVINANWDSHRGLEFYHFEHILNHNEFKNLYRQRLDESPVTQYVKDLIVAEAIYSFELNIALFDEIQTLSDSNKLHTTLDLDDVESVDSPIKPKNGLCSNGDWIVGFATGFATFALGLSLYRRISERF</sequence>
<dbReference type="Pfam" id="PF01126">
    <property type="entry name" value="Heme_oxygenase"/>
    <property type="match status" value="1"/>
</dbReference>
<accession>A0A0B7NMD5</accession>
<keyword evidence="5" id="KW-0560">Oxidoreductase</keyword>
<evidence type="ECO:0000256" key="4">
    <source>
        <dbReference type="ARBA" id="ARBA00022723"/>
    </source>
</evidence>
<protein>
    <recommendedName>
        <fullName evidence="2">heme oxygenase (biliverdin-producing)</fullName>
        <ecNumber evidence="2">1.14.14.18</ecNumber>
    </recommendedName>
</protein>
<evidence type="ECO:0000256" key="2">
    <source>
        <dbReference type="ARBA" id="ARBA00012360"/>
    </source>
</evidence>
<dbReference type="OrthoDB" id="652091at2759"/>
<dbReference type="InterPro" id="IPR016053">
    <property type="entry name" value="Haem_Oase-like"/>
</dbReference>
<feature type="transmembrane region" description="Helical" evidence="8">
    <location>
        <begin position="342"/>
        <end position="360"/>
    </location>
</feature>